<organism evidence="2 3">
    <name type="scientific">Streptoalloteichus hindustanus</name>
    <dbReference type="NCBI Taxonomy" id="2017"/>
    <lineage>
        <taxon>Bacteria</taxon>
        <taxon>Bacillati</taxon>
        <taxon>Actinomycetota</taxon>
        <taxon>Actinomycetes</taxon>
        <taxon>Pseudonocardiales</taxon>
        <taxon>Pseudonocardiaceae</taxon>
        <taxon>Streptoalloteichus</taxon>
    </lineage>
</organism>
<dbReference type="STRING" id="2017.SAMN05444320_10494"/>
<reference evidence="2 3" key="1">
    <citation type="submission" date="2016-11" db="EMBL/GenBank/DDBJ databases">
        <authorList>
            <person name="Jaros S."/>
            <person name="Januszkiewicz K."/>
            <person name="Wedrychowicz H."/>
        </authorList>
    </citation>
    <scope>NUCLEOTIDE SEQUENCE [LARGE SCALE GENOMIC DNA]</scope>
    <source>
        <strain evidence="2 3">DSM 44523</strain>
    </source>
</reference>
<sequence length="279" mass="30015">MSDELHWAIFDGNAWSPKGQIGTCTTSHAPALAVYKNALYCAYTATDKKVNWMKLNGSWSDPAQIADSMSSDAPALAVAQDKLYCAHRGADHDTKLYSVALTGNTWESTRSEISGVVSSLGPGLATYKNNLYCVCYDDQTKKLATQVRDAGQWKVGPAPDGSPQGAPALAAYQARLWCAYPGKEEGSSLNWTTLVGTSWRAEQDFPQHVGGSKPALSVYSGLLHCFHLDTDGSSLSWSTSRGDGWSQDQRTGLRSKSAPGVAPLADKLYCVYVNPSSHP</sequence>
<dbReference type="Proteomes" id="UP000184501">
    <property type="component" value="Unassembled WGS sequence"/>
</dbReference>
<dbReference type="EMBL" id="FQVN01000004">
    <property type="protein sequence ID" value="SHF56067.1"/>
    <property type="molecule type" value="Genomic_DNA"/>
</dbReference>
<gene>
    <name evidence="2" type="ORF">SAMN05444320_10494</name>
</gene>
<feature type="compositionally biased region" description="Polar residues" evidence="1">
    <location>
        <begin position="237"/>
        <end position="254"/>
    </location>
</feature>
<evidence type="ECO:0000256" key="1">
    <source>
        <dbReference type="SAM" id="MobiDB-lite"/>
    </source>
</evidence>
<dbReference type="OrthoDB" id="3215821at2"/>
<feature type="region of interest" description="Disordered" evidence="1">
    <location>
        <begin position="237"/>
        <end position="257"/>
    </location>
</feature>
<dbReference type="RefSeq" id="WP_159447729.1">
    <property type="nucleotide sequence ID" value="NZ_FQVN01000004.1"/>
</dbReference>
<protein>
    <submittedName>
        <fullName evidence="2">Uncharacterized protein</fullName>
    </submittedName>
</protein>
<dbReference type="Gene3D" id="2.120.10.70">
    <property type="entry name" value="Fucose-specific lectin"/>
    <property type="match status" value="1"/>
</dbReference>
<dbReference type="AlphaFoldDB" id="A0A1M5CN75"/>
<accession>A0A1M5CN75</accession>
<proteinExistence type="predicted"/>
<name>A0A1M5CN75_STRHI</name>
<keyword evidence="3" id="KW-1185">Reference proteome</keyword>
<evidence type="ECO:0000313" key="3">
    <source>
        <dbReference type="Proteomes" id="UP000184501"/>
    </source>
</evidence>
<dbReference type="SUPFAM" id="SSF89372">
    <property type="entry name" value="Fucose-specific lectin"/>
    <property type="match status" value="2"/>
</dbReference>
<evidence type="ECO:0000313" key="2">
    <source>
        <dbReference type="EMBL" id="SHF56067.1"/>
    </source>
</evidence>